<dbReference type="eggNOG" id="COG0154">
    <property type="taxonomic scope" value="Bacteria"/>
</dbReference>
<dbReference type="Proteomes" id="UP000002016">
    <property type="component" value="Chromosome"/>
</dbReference>
<accession>A8F494</accession>
<dbReference type="Pfam" id="PF01425">
    <property type="entry name" value="Amidase"/>
    <property type="match status" value="1"/>
</dbReference>
<feature type="domain" description="Amidase" evidence="2">
    <location>
        <begin position="19"/>
        <end position="434"/>
    </location>
</feature>
<gene>
    <name evidence="3" type="ordered locus">Tlet_0411</name>
</gene>
<dbReference type="OrthoDB" id="9811471at2"/>
<comment type="similarity">
    <text evidence="1">Belongs to the amidase family.</text>
</comment>
<reference evidence="3 4" key="2">
    <citation type="journal article" date="2009" name="Proc. Natl. Acad. Sci. U.S.A.">
        <title>On the chimeric nature, thermophilic origin, and phylogenetic placement of the Thermotogales.</title>
        <authorList>
            <person name="Zhaxybayeva O."/>
            <person name="Swithers K.S."/>
            <person name="Lapierre P."/>
            <person name="Fournier G.P."/>
            <person name="Bickhart D.M."/>
            <person name="DeBoy R.T."/>
            <person name="Nelson K.E."/>
            <person name="Nesbo C.L."/>
            <person name="Doolittle W.F."/>
            <person name="Gogarten J.P."/>
            <person name="Noll K.M."/>
        </authorList>
    </citation>
    <scope>NUCLEOTIDE SEQUENCE [LARGE SCALE GENOMIC DNA]</scope>
    <source>
        <strain evidence="4">ATCC BAA-301 / DSM 14385 / NBRC 107922 / TMO</strain>
    </source>
</reference>
<name>A8F494_PSELT</name>
<dbReference type="Gene3D" id="3.90.1300.10">
    <property type="entry name" value="Amidase signature (AS) domain"/>
    <property type="match status" value="1"/>
</dbReference>
<protein>
    <submittedName>
        <fullName evidence="3">Amidase</fullName>
    </submittedName>
</protein>
<keyword evidence="4" id="KW-1185">Reference proteome</keyword>
<dbReference type="PANTHER" id="PTHR11895:SF7">
    <property type="entry name" value="GLUTAMYL-TRNA(GLN) AMIDOTRANSFERASE SUBUNIT A, MITOCHONDRIAL"/>
    <property type="match status" value="1"/>
</dbReference>
<proteinExistence type="inferred from homology"/>
<dbReference type="RefSeq" id="WP_012002459.1">
    <property type="nucleotide sequence ID" value="NC_009828.1"/>
</dbReference>
<dbReference type="STRING" id="416591.Tlet_0411"/>
<dbReference type="InterPro" id="IPR023631">
    <property type="entry name" value="Amidase_dom"/>
</dbReference>
<dbReference type="InterPro" id="IPR036928">
    <property type="entry name" value="AS_sf"/>
</dbReference>
<organism evidence="3 4">
    <name type="scientific">Pseudothermotoga lettingae (strain ATCC BAA-301 / DSM 14385 / NBRC 107922 / TMO)</name>
    <name type="common">Thermotoga lettingae</name>
    <dbReference type="NCBI Taxonomy" id="416591"/>
    <lineage>
        <taxon>Bacteria</taxon>
        <taxon>Thermotogati</taxon>
        <taxon>Thermotogota</taxon>
        <taxon>Thermotogae</taxon>
        <taxon>Thermotogales</taxon>
        <taxon>Thermotogaceae</taxon>
        <taxon>Pseudothermotoga</taxon>
    </lineage>
</organism>
<dbReference type="PANTHER" id="PTHR11895">
    <property type="entry name" value="TRANSAMIDASE"/>
    <property type="match status" value="1"/>
</dbReference>
<dbReference type="AlphaFoldDB" id="A8F494"/>
<dbReference type="EMBL" id="CP000812">
    <property type="protein sequence ID" value="ABV32978.1"/>
    <property type="molecule type" value="Genomic_DNA"/>
</dbReference>
<reference evidence="3 4" key="1">
    <citation type="submission" date="2007-08" db="EMBL/GenBank/DDBJ databases">
        <title>Complete sequence of Thermotoga lettingae TMO.</title>
        <authorList>
            <consortium name="US DOE Joint Genome Institute"/>
            <person name="Copeland A."/>
            <person name="Lucas S."/>
            <person name="Lapidus A."/>
            <person name="Barry K."/>
            <person name="Glavina del Rio T."/>
            <person name="Dalin E."/>
            <person name="Tice H."/>
            <person name="Pitluck S."/>
            <person name="Foster B."/>
            <person name="Bruce D."/>
            <person name="Schmutz J."/>
            <person name="Larimer F."/>
            <person name="Land M."/>
            <person name="Hauser L."/>
            <person name="Kyrpides N."/>
            <person name="Mikhailova N."/>
            <person name="Nelson K."/>
            <person name="Gogarten J.P."/>
            <person name="Noll K."/>
            <person name="Richardson P."/>
        </authorList>
    </citation>
    <scope>NUCLEOTIDE SEQUENCE [LARGE SCALE GENOMIC DNA]</scope>
    <source>
        <strain evidence="4">ATCC BAA-301 / DSM 14385 / NBRC 107922 / TMO</strain>
    </source>
</reference>
<evidence type="ECO:0000259" key="2">
    <source>
        <dbReference type="Pfam" id="PF01425"/>
    </source>
</evidence>
<dbReference type="SUPFAM" id="SSF75304">
    <property type="entry name" value="Amidase signature (AS) enzymes"/>
    <property type="match status" value="1"/>
</dbReference>
<evidence type="ECO:0000313" key="4">
    <source>
        <dbReference type="Proteomes" id="UP000002016"/>
    </source>
</evidence>
<dbReference type="InterPro" id="IPR000120">
    <property type="entry name" value="Amidase"/>
</dbReference>
<dbReference type="KEGG" id="tle:Tlet_0411"/>
<dbReference type="HOGENOM" id="CLU_009600_0_3_0"/>
<dbReference type="InterPro" id="IPR020556">
    <property type="entry name" value="Amidase_CS"/>
</dbReference>
<sequence length="447" mass="48998">MFIYEIQKLIRKKEIKPSEVLEECIKNIEANAKLGAFITLTLDSAVKQAKKQDEMLQTADPEKLPPLFGIPIALKDLIFTKGIRTTGGSLFWKDFIPHEDAFIVKKLRKAGAIFIGKTNMHEIALGVTNNNPHFGPCLNPHDSSRISGGSSGGSAVAVASGMCLAAIGTDTGGSIRIPSALCGVVGFKPTYGRVSLRGIMPLAWHLDHAGPITKCVEDARIVLKVIEGYDSKDPFSIRMRNSKIDGKKTTKIKVAKGVGDFVGKADERILKLVDEFSKELEKLDMKIEMENTDWLKDVAAANGLMTQVEAAAFHRNRLEEKPEWFSEDVRERLIQGKSASGVEYALARHTQSIAKHRFNEFFKAYDLLLLPTVPVIAPPLHGEGAVELSRKLTRFTASFDITGLPAITIPYGKIEGLPVGVQLVAASGRDAFLLKISRIIEQVLANQ</sequence>
<dbReference type="GO" id="GO:0003824">
    <property type="term" value="F:catalytic activity"/>
    <property type="evidence" value="ECO:0007669"/>
    <property type="project" value="InterPro"/>
</dbReference>
<dbReference type="PROSITE" id="PS00571">
    <property type="entry name" value="AMIDASES"/>
    <property type="match status" value="1"/>
</dbReference>
<evidence type="ECO:0000313" key="3">
    <source>
        <dbReference type="EMBL" id="ABV32978.1"/>
    </source>
</evidence>
<evidence type="ECO:0000256" key="1">
    <source>
        <dbReference type="ARBA" id="ARBA00009199"/>
    </source>
</evidence>